<name>A0A521F0M1_SACCC</name>
<evidence type="ECO:0000259" key="1">
    <source>
        <dbReference type="Pfam" id="PF04851"/>
    </source>
</evidence>
<protein>
    <submittedName>
        <fullName evidence="3">Type III restriction enzyme</fullName>
    </submittedName>
</protein>
<evidence type="ECO:0000259" key="2">
    <source>
        <dbReference type="Pfam" id="PF19778"/>
    </source>
</evidence>
<organism evidence="3 4">
    <name type="scientific">Saccharicrinis carchari</name>
    <dbReference type="NCBI Taxonomy" id="1168039"/>
    <lineage>
        <taxon>Bacteria</taxon>
        <taxon>Pseudomonadati</taxon>
        <taxon>Bacteroidota</taxon>
        <taxon>Bacteroidia</taxon>
        <taxon>Marinilabiliales</taxon>
        <taxon>Marinilabiliaceae</taxon>
        <taxon>Saccharicrinis</taxon>
    </lineage>
</organism>
<feature type="domain" description="Type III restriction enzyme C-terminal endonuclease" evidence="2">
    <location>
        <begin position="933"/>
        <end position="1039"/>
    </location>
</feature>
<dbReference type="GO" id="GO:0005524">
    <property type="term" value="F:ATP binding"/>
    <property type="evidence" value="ECO:0007669"/>
    <property type="project" value="InterPro"/>
</dbReference>
<dbReference type="OrthoDB" id="9804145at2"/>
<proteinExistence type="predicted"/>
<dbReference type="AlphaFoldDB" id="A0A521F0M1"/>
<sequence>MKLQFKEQGFQIDAVKAAVDCFKGQALKTNRFTLERSRRLIEKARLAARGASTIEFEQDVLEDIGYRNSGIQITEAQILKNIREVQQFNDLFESQQIERPKGTKLGYNLTIEMETGTGKTYTYIRTMYELHKHYGWSKFIVIVPSIAIREGVFKSFQVTQDHFQELYGHKINPFIYNSGRPQDIENYASDSRISVMIINTQAFNARGTDARRIYQELDQFGTRRPIEIIAQTNPILIIDEPQSVEGAKTLESMQDFNPLLTLRYSATHKVDYNKIYRLDALDAYNKRLVKKIQVKGINLKGSTGTTGYLYLEHIERSASKPPLAVLEFEQRTKAGAIKKVRKKLAQGANLYELSGNMPAYKNQVITDINAYLNKVAIGGQELYPGDILNDKDENDFRRVQIRETIMSHLKKEKQYFGMGIKVLSLFFIDAVEKYRVYDESGDELLGEYARIFEEEYDKVRSDFLDLFQQEYNEFLYATDPGQVHKAYLPDGQTGLPGRYDEYLKRDPAETVHQGYFSIDKKNKLTDPKVKRGKEDSDDISAYELIMKDKERLLSFDEPTRFIFSHSALKEGWDNPNVFQICALKNTDSGSQTRRRQEVGRGMRLCVNKNGNRLDFDSVGDRVHEINNLTVIASESYEAFAKGLQHEIAASLKDRPQKAEVEYFVGKLIRNEKQDECRITEEDAKRLNKLLYKNDVIDVDDKITSIGREIIEAKKIPLPENLEPYRNAICSLLQAVYTGSEFKPENERDKILVSTNKNFFRKEFRELWEKINLKTIYEVRFDTAKLIEDSKNLINAQLHIADRIYEIKTGELRDGSKEQMKDGVLIKETKRENLKLKNDLYANTVYDIVGEIEVHTNLTRQTIVGVLKKLNPEKFALLRKNPEEFISKCSKLINEVKASLIINNIVYHKTEERHDAKTVFTNDKSALHNAEMLKKHIYDFLISDSQIESDFATALENSTEVVVYAKLPKSFYVTTPVARYSPDWAIVFDKDKVRHIYFVAETKGSDSDMDLREIEKLKIHCAGEHFKEISGNEVKFEKVSSYERLLEIIN</sequence>
<gene>
    <name evidence="3" type="ORF">SAMN06265379_11233</name>
</gene>
<dbReference type="SUPFAM" id="SSF52540">
    <property type="entry name" value="P-loop containing nucleoside triphosphate hydrolases"/>
    <property type="match status" value="2"/>
</dbReference>
<dbReference type="PANTHER" id="PTHR47396">
    <property type="entry name" value="TYPE I RESTRICTION ENZYME ECOKI R PROTEIN"/>
    <property type="match status" value="1"/>
</dbReference>
<accession>A0A521F0M1</accession>
<dbReference type="RefSeq" id="WP_142534603.1">
    <property type="nucleotide sequence ID" value="NZ_FXTB01000012.1"/>
</dbReference>
<dbReference type="InterPro" id="IPR027417">
    <property type="entry name" value="P-loop_NTPase"/>
</dbReference>
<dbReference type="GO" id="GO:0015668">
    <property type="term" value="F:type III site-specific deoxyribonuclease activity"/>
    <property type="evidence" value="ECO:0007669"/>
    <property type="project" value="InterPro"/>
</dbReference>
<dbReference type="InterPro" id="IPR050742">
    <property type="entry name" value="Helicase_Restrict-Modif_Enz"/>
</dbReference>
<dbReference type="Proteomes" id="UP000319040">
    <property type="component" value="Unassembled WGS sequence"/>
</dbReference>
<dbReference type="Gene3D" id="3.40.50.300">
    <property type="entry name" value="P-loop containing nucleotide triphosphate hydrolases"/>
    <property type="match status" value="2"/>
</dbReference>
<reference evidence="3 4" key="1">
    <citation type="submission" date="2017-05" db="EMBL/GenBank/DDBJ databases">
        <authorList>
            <person name="Varghese N."/>
            <person name="Submissions S."/>
        </authorList>
    </citation>
    <scope>NUCLEOTIDE SEQUENCE [LARGE SCALE GENOMIC DNA]</scope>
    <source>
        <strain evidence="3 4">DSM 27040</strain>
    </source>
</reference>
<dbReference type="InterPro" id="IPR045572">
    <property type="entry name" value="RE_endonuc_C"/>
</dbReference>
<feature type="domain" description="Helicase/UvrB N-terminal" evidence="1">
    <location>
        <begin position="96"/>
        <end position="268"/>
    </location>
</feature>
<keyword evidence="4" id="KW-1185">Reference proteome</keyword>
<dbReference type="InterPro" id="IPR006935">
    <property type="entry name" value="Helicase/UvrB_N"/>
</dbReference>
<dbReference type="GO" id="GO:0003677">
    <property type="term" value="F:DNA binding"/>
    <property type="evidence" value="ECO:0007669"/>
    <property type="project" value="InterPro"/>
</dbReference>
<dbReference type="Pfam" id="PF19778">
    <property type="entry name" value="RE_endonuc"/>
    <property type="match status" value="1"/>
</dbReference>
<dbReference type="GO" id="GO:0005829">
    <property type="term" value="C:cytosol"/>
    <property type="evidence" value="ECO:0007669"/>
    <property type="project" value="TreeGrafter"/>
</dbReference>
<dbReference type="PANTHER" id="PTHR47396:SF1">
    <property type="entry name" value="ATP-DEPENDENT HELICASE IRC3-RELATED"/>
    <property type="match status" value="1"/>
</dbReference>
<dbReference type="EMBL" id="FXTB01000012">
    <property type="protein sequence ID" value="SMO89211.1"/>
    <property type="molecule type" value="Genomic_DNA"/>
</dbReference>
<evidence type="ECO:0000313" key="3">
    <source>
        <dbReference type="EMBL" id="SMO89211.1"/>
    </source>
</evidence>
<evidence type="ECO:0000313" key="4">
    <source>
        <dbReference type="Proteomes" id="UP000319040"/>
    </source>
</evidence>
<dbReference type="Pfam" id="PF04851">
    <property type="entry name" value="ResIII"/>
    <property type="match status" value="1"/>
</dbReference>